<evidence type="ECO:0000256" key="9">
    <source>
        <dbReference type="ARBA" id="ARBA00045724"/>
    </source>
</evidence>
<dbReference type="GO" id="GO:0006629">
    <property type="term" value="P:lipid metabolic process"/>
    <property type="evidence" value="ECO:0007669"/>
    <property type="project" value="UniProtKB-KW"/>
</dbReference>
<dbReference type="PANTHER" id="PTHR37323">
    <property type="entry name" value="GCN5-RELATED N-ACETYLTRANSFERASE"/>
    <property type="match status" value="1"/>
</dbReference>
<keyword evidence="4" id="KW-0443">Lipid metabolism</keyword>
<dbReference type="RefSeq" id="WP_155696360.1">
    <property type="nucleotide sequence ID" value="NZ_WOCD01000005.1"/>
</dbReference>
<dbReference type="Proteomes" id="UP000439994">
    <property type="component" value="Unassembled WGS sequence"/>
</dbReference>
<evidence type="ECO:0000256" key="3">
    <source>
        <dbReference type="ARBA" id="ARBA00022679"/>
    </source>
</evidence>
<dbReference type="AlphaFoldDB" id="A0A6N8F984"/>
<gene>
    <name evidence="12" type="ORF">GNP35_12100</name>
</gene>
<dbReference type="InterPro" id="IPR045746">
    <property type="entry name" value="ACT14924-like_Acyltransf_dom"/>
</dbReference>
<dbReference type="SUPFAM" id="SSF55729">
    <property type="entry name" value="Acyl-CoA N-acyltransferases (Nat)"/>
    <property type="match status" value="1"/>
</dbReference>
<accession>A0A6N8F984</accession>
<keyword evidence="2" id="KW-0444">Lipid biosynthesis</keyword>
<evidence type="ECO:0000259" key="11">
    <source>
        <dbReference type="SMART" id="SM00563"/>
    </source>
</evidence>
<evidence type="ECO:0000313" key="13">
    <source>
        <dbReference type="Proteomes" id="UP000439994"/>
    </source>
</evidence>
<feature type="domain" description="Phospholipid/glycerol acyltransferase" evidence="11">
    <location>
        <begin position="82"/>
        <end position="199"/>
    </location>
</feature>
<dbReference type="OrthoDB" id="1113830at2"/>
<dbReference type="InterPro" id="IPR016181">
    <property type="entry name" value="Acyl_CoA_acyltransferase"/>
</dbReference>
<dbReference type="EC" id="2.3.2.30" evidence="7"/>
<dbReference type="Pfam" id="PF19576">
    <property type="entry name" value="Acyltransf_2"/>
    <property type="match status" value="1"/>
</dbReference>
<evidence type="ECO:0000256" key="5">
    <source>
        <dbReference type="ARBA" id="ARBA00023315"/>
    </source>
</evidence>
<organism evidence="12 13">
    <name type="scientific">Psychrosphaera haliotis</name>
    <dbReference type="NCBI Taxonomy" id="555083"/>
    <lineage>
        <taxon>Bacteria</taxon>
        <taxon>Pseudomonadati</taxon>
        <taxon>Pseudomonadota</taxon>
        <taxon>Gammaproteobacteria</taxon>
        <taxon>Alteromonadales</taxon>
        <taxon>Pseudoalteromonadaceae</taxon>
        <taxon>Psychrosphaera</taxon>
    </lineage>
</organism>
<comment type="caution">
    <text evidence="12">The sequence shown here is derived from an EMBL/GenBank/DDBJ whole genome shotgun (WGS) entry which is preliminary data.</text>
</comment>
<keyword evidence="3 12" id="KW-0808">Transferase</keyword>
<proteinExistence type="inferred from homology"/>
<dbReference type="InterPro" id="IPR002123">
    <property type="entry name" value="Plipid/glycerol_acylTrfase"/>
</dbReference>
<reference evidence="12 13" key="1">
    <citation type="submission" date="2019-11" db="EMBL/GenBank/DDBJ databases">
        <title>P. haliotis isolates from Z. marina roots.</title>
        <authorList>
            <person name="Cohen M."/>
            <person name="Jospin G."/>
            <person name="Eisen J.A."/>
            <person name="Coil D.A."/>
        </authorList>
    </citation>
    <scope>NUCLEOTIDE SEQUENCE [LARGE SCALE GENOMIC DNA]</scope>
    <source>
        <strain evidence="12 13">UCD-MCMsp1aY</strain>
    </source>
</reference>
<keyword evidence="13" id="KW-1185">Reference proteome</keyword>
<evidence type="ECO:0000256" key="2">
    <source>
        <dbReference type="ARBA" id="ARBA00022516"/>
    </source>
</evidence>
<evidence type="ECO:0000256" key="1">
    <source>
        <dbReference type="ARBA" id="ARBA00005189"/>
    </source>
</evidence>
<comment type="similarity">
    <text evidence="6">Belongs to the acetyltransferase family. OlsB subfamily.</text>
</comment>
<evidence type="ECO:0000256" key="4">
    <source>
        <dbReference type="ARBA" id="ARBA00023098"/>
    </source>
</evidence>
<sequence>MISVKNVVAEQFPAIESGNPFLKNSFLRFLRFIFHESEFQRFEALYPHVKGIDFVEQALEFFEFDYSANEREIRNIPTSGKVVAIANHPIGSLDGLVLLKLLSKVRKDVKVVANELLWAIEPLRPMLLPVNNMGGRNAKENMAAIEQHLTNGGALLIFPAGEVSRLSATGIKDGDWRSGFLKFAQKTQSDILPIHVDGKNSAFFYGLSMLAKPLSTIWLVHEMFKQHDQELKLRIGAPIAPSTYNNLPIDNKRLIKLFKKHVYALNKRRCVPEFSSSLESIAHPESPTLVREELKQSQRLGETTDGKQIYCFQPKNDDASAVMRELARLREFTFRSVGEGTGKMRDFDAYDWFYDHVILWDDNQLEIVGAYRMVAMEKVRKHHTAEGLYTDTLFDLTDMPEALSNKTLELGRSFIQPKYWGKRSLDYLWQGVGAYLATKPQIQYLIGPVTISNELPKQCQASLIRYYQTYFGGKELAFDRNSLNHSSTWPIARNPYQLSNTLGIQFDGNNAVDDFVKLKSFMKEQGYAIPTLFKQYTELCDEQGTQFLSYNIDPDFADCIDGFVFIDIEKMKPAKRSRYLRF</sequence>
<dbReference type="SMART" id="SM00563">
    <property type="entry name" value="PlsC"/>
    <property type="match status" value="1"/>
</dbReference>
<keyword evidence="5" id="KW-0012">Acyltransferase</keyword>
<comment type="function">
    <text evidence="9">Catalyzes the first step in the biosynthesis of ornithine lipids, which are phosphorus-free membrane lipids. Catalyzes the 3-hydroxyacyl-acyl carrier protein-dependent acylation of ornithine to form lyso-ornithine lipid (LOL).</text>
</comment>
<dbReference type="EMBL" id="WOCD01000005">
    <property type="protein sequence ID" value="MUH73155.1"/>
    <property type="molecule type" value="Genomic_DNA"/>
</dbReference>
<comment type="catalytic activity">
    <reaction evidence="10">
        <text>a (3R)-hydroxyacyl-[ACP] + L-ornithine = a lyso-ornithine lipid + holo-[ACP] + H(+)</text>
        <dbReference type="Rhea" id="RHEA:20633"/>
        <dbReference type="Rhea" id="RHEA-COMP:9685"/>
        <dbReference type="Rhea" id="RHEA-COMP:9945"/>
        <dbReference type="ChEBI" id="CHEBI:15378"/>
        <dbReference type="ChEBI" id="CHEBI:46911"/>
        <dbReference type="ChEBI" id="CHEBI:64479"/>
        <dbReference type="ChEBI" id="CHEBI:78827"/>
        <dbReference type="ChEBI" id="CHEBI:138482"/>
        <dbReference type="EC" id="2.3.2.30"/>
    </reaction>
    <physiologicalReaction direction="left-to-right" evidence="10">
        <dbReference type="Rhea" id="RHEA:20634"/>
    </physiologicalReaction>
</comment>
<dbReference type="InterPro" id="IPR052351">
    <property type="entry name" value="Ornithine_N-alpha-AT"/>
</dbReference>
<evidence type="ECO:0000256" key="7">
    <source>
        <dbReference type="ARBA" id="ARBA00039058"/>
    </source>
</evidence>
<dbReference type="GO" id="GO:0043810">
    <property type="term" value="F:ornithine-acyl [acyl carrier protein] N-acyltransferase activity"/>
    <property type="evidence" value="ECO:0007669"/>
    <property type="project" value="UniProtKB-EC"/>
</dbReference>
<evidence type="ECO:0000256" key="6">
    <source>
        <dbReference type="ARBA" id="ARBA00038095"/>
    </source>
</evidence>
<dbReference type="Pfam" id="PF13444">
    <property type="entry name" value="Acetyltransf_5"/>
    <property type="match status" value="1"/>
</dbReference>
<evidence type="ECO:0000256" key="8">
    <source>
        <dbReference type="ARBA" id="ARBA00039866"/>
    </source>
</evidence>
<dbReference type="PANTHER" id="PTHR37323:SF1">
    <property type="entry name" value="L-ORNITHINE N(ALPHA)-ACYLTRANSFERASE"/>
    <property type="match status" value="1"/>
</dbReference>
<protein>
    <recommendedName>
        <fullName evidence="8">L-ornithine N(alpha)-acyltransferase</fullName>
        <ecNumber evidence="7">2.3.2.30</ecNumber>
    </recommendedName>
</protein>
<evidence type="ECO:0000313" key="12">
    <source>
        <dbReference type="EMBL" id="MUH73155.1"/>
    </source>
</evidence>
<dbReference type="SUPFAM" id="SSF69593">
    <property type="entry name" value="Glycerol-3-phosphate (1)-acyltransferase"/>
    <property type="match status" value="1"/>
</dbReference>
<name>A0A6N8F984_9GAMM</name>
<evidence type="ECO:0000256" key="10">
    <source>
        <dbReference type="ARBA" id="ARBA00047785"/>
    </source>
</evidence>
<comment type="pathway">
    <text evidence="1">Lipid metabolism.</text>
</comment>